<organism evidence="8 9">
    <name type="scientific">Paractinoplanes aksuensis</name>
    <dbReference type="NCBI Taxonomy" id="2939490"/>
    <lineage>
        <taxon>Bacteria</taxon>
        <taxon>Bacillati</taxon>
        <taxon>Actinomycetota</taxon>
        <taxon>Actinomycetes</taxon>
        <taxon>Micromonosporales</taxon>
        <taxon>Micromonosporaceae</taxon>
        <taxon>Paractinoplanes</taxon>
    </lineage>
</organism>
<dbReference type="PANTHER" id="PTHR43133">
    <property type="entry name" value="RNA POLYMERASE ECF-TYPE SIGMA FACTO"/>
    <property type="match status" value="1"/>
</dbReference>
<evidence type="ECO:0000256" key="2">
    <source>
        <dbReference type="ARBA" id="ARBA00023015"/>
    </source>
</evidence>
<dbReference type="Gene3D" id="1.10.1740.10">
    <property type="match status" value="1"/>
</dbReference>
<accession>A0ABT1DWH8</accession>
<dbReference type="InterPro" id="IPR039425">
    <property type="entry name" value="RNA_pol_sigma-70-like"/>
</dbReference>
<feature type="domain" description="RNA polymerase sigma-70 region 2" evidence="6">
    <location>
        <begin position="11"/>
        <end position="78"/>
    </location>
</feature>
<evidence type="ECO:0000256" key="3">
    <source>
        <dbReference type="ARBA" id="ARBA00023082"/>
    </source>
</evidence>
<dbReference type="Gene3D" id="1.10.10.10">
    <property type="entry name" value="Winged helix-like DNA-binding domain superfamily/Winged helix DNA-binding domain"/>
    <property type="match status" value="1"/>
</dbReference>
<dbReference type="InterPro" id="IPR013324">
    <property type="entry name" value="RNA_pol_sigma_r3/r4-like"/>
</dbReference>
<dbReference type="Proteomes" id="UP001523369">
    <property type="component" value="Unassembled WGS sequence"/>
</dbReference>
<dbReference type="InterPro" id="IPR007630">
    <property type="entry name" value="RNA_pol_sigma70_r4"/>
</dbReference>
<comment type="caution">
    <text evidence="8">The sequence shown here is derived from an EMBL/GenBank/DDBJ whole genome shotgun (WGS) entry which is preliminary data.</text>
</comment>
<dbReference type="InterPro" id="IPR013325">
    <property type="entry name" value="RNA_pol_sigma_r2"/>
</dbReference>
<evidence type="ECO:0000256" key="4">
    <source>
        <dbReference type="ARBA" id="ARBA00023125"/>
    </source>
</evidence>
<keyword evidence="2" id="KW-0805">Transcription regulation</keyword>
<protein>
    <submittedName>
        <fullName evidence="8">Sigma-70 family RNA polymerase sigma factor</fullName>
    </submittedName>
</protein>
<evidence type="ECO:0000313" key="8">
    <source>
        <dbReference type="EMBL" id="MCO8275214.1"/>
    </source>
</evidence>
<sequence>MTQTDRLFATLVADHHAALVSYVRTIVRDHHLAEDIVQETLIRAWLRTERLHSTEGSLRGWLLTVARNLAIDWLRSAAARHECVGVAEEPVAVVPDHADRVVARTDAAATLRRLSAEHRSVVAHMSLAGWTAQETASHLDIPVGTVKSRQHYALSQLRARELTPAY</sequence>
<reference evidence="8 9" key="1">
    <citation type="submission" date="2022-06" db="EMBL/GenBank/DDBJ databases">
        <title>New Species of the Genus Actinoplanes, ActinopZanes ferrugineus.</title>
        <authorList>
            <person name="Ding P."/>
        </authorList>
    </citation>
    <scope>NUCLEOTIDE SEQUENCE [LARGE SCALE GENOMIC DNA]</scope>
    <source>
        <strain evidence="8 9">TRM88003</strain>
    </source>
</reference>
<name>A0ABT1DWH8_9ACTN</name>
<dbReference type="SUPFAM" id="SSF88946">
    <property type="entry name" value="Sigma2 domain of RNA polymerase sigma factors"/>
    <property type="match status" value="1"/>
</dbReference>
<keyword evidence="3" id="KW-0731">Sigma factor</keyword>
<dbReference type="PANTHER" id="PTHR43133:SF52">
    <property type="entry name" value="ECF RNA POLYMERASE SIGMA FACTOR SIGL"/>
    <property type="match status" value="1"/>
</dbReference>
<keyword evidence="5" id="KW-0804">Transcription</keyword>
<gene>
    <name evidence="8" type="ORF">M1L60_31995</name>
</gene>
<feature type="domain" description="RNA polymerase sigma-70 region 4" evidence="7">
    <location>
        <begin position="111"/>
        <end position="159"/>
    </location>
</feature>
<evidence type="ECO:0000259" key="7">
    <source>
        <dbReference type="Pfam" id="PF04545"/>
    </source>
</evidence>
<evidence type="ECO:0000259" key="6">
    <source>
        <dbReference type="Pfam" id="PF04542"/>
    </source>
</evidence>
<dbReference type="CDD" id="cd06171">
    <property type="entry name" value="Sigma70_r4"/>
    <property type="match status" value="1"/>
</dbReference>
<dbReference type="SUPFAM" id="SSF88659">
    <property type="entry name" value="Sigma3 and sigma4 domains of RNA polymerase sigma factors"/>
    <property type="match status" value="1"/>
</dbReference>
<keyword evidence="9" id="KW-1185">Reference proteome</keyword>
<dbReference type="InterPro" id="IPR007627">
    <property type="entry name" value="RNA_pol_sigma70_r2"/>
</dbReference>
<dbReference type="NCBIfam" id="TIGR02937">
    <property type="entry name" value="sigma70-ECF"/>
    <property type="match status" value="1"/>
</dbReference>
<evidence type="ECO:0000256" key="5">
    <source>
        <dbReference type="ARBA" id="ARBA00023163"/>
    </source>
</evidence>
<keyword evidence="4" id="KW-0238">DNA-binding</keyword>
<dbReference type="InterPro" id="IPR036388">
    <property type="entry name" value="WH-like_DNA-bd_sf"/>
</dbReference>
<evidence type="ECO:0000313" key="9">
    <source>
        <dbReference type="Proteomes" id="UP001523369"/>
    </source>
</evidence>
<dbReference type="RefSeq" id="WP_253241279.1">
    <property type="nucleotide sequence ID" value="NZ_JAMYJR010000035.1"/>
</dbReference>
<dbReference type="EMBL" id="JAMYJR010000035">
    <property type="protein sequence ID" value="MCO8275214.1"/>
    <property type="molecule type" value="Genomic_DNA"/>
</dbReference>
<dbReference type="Pfam" id="PF04542">
    <property type="entry name" value="Sigma70_r2"/>
    <property type="match status" value="1"/>
</dbReference>
<dbReference type="Pfam" id="PF04545">
    <property type="entry name" value="Sigma70_r4"/>
    <property type="match status" value="1"/>
</dbReference>
<evidence type="ECO:0000256" key="1">
    <source>
        <dbReference type="ARBA" id="ARBA00010641"/>
    </source>
</evidence>
<comment type="similarity">
    <text evidence="1">Belongs to the sigma-70 factor family. ECF subfamily.</text>
</comment>
<proteinExistence type="inferred from homology"/>
<dbReference type="InterPro" id="IPR014284">
    <property type="entry name" value="RNA_pol_sigma-70_dom"/>
</dbReference>